<dbReference type="AlphaFoldDB" id="A0A4C1W2K4"/>
<reference evidence="2 3" key="1">
    <citation type="journal article" date="2019" name="Commun. Biol.">
        <title>The bagworm genome reveals a unique fibroin gene that provides high tensile strength.</title>
        <authorList>
            <person name="Kono N."/>
            <person name="Nakamura H."/>
            <person name="Ohtoshi R."/>
            <person name="Tomita M."/>
            <person name="Numata K."/>
            <person name="Arakawa K."/>
        </authorList>
    </citation>
    <scope>NUCLEOTIDE SEQUENCE [LARGE SCALE GENOMIC DNA]</scope>
</reference>
<name>A0A4C1W2K4_EUMVA</name>
<comment type="caution">
    <text evidence="2">The sequence shown here is derived from an EMBL/GenBank/DDBJ whole genome shotgun (WGS) entry which is preliminary data.</text>
</comment>
<accession>A0A4C1W2K4</accession>
<proteinExistence type="predicted"/>
<feature type="region of interest" description="Disordered" evidence="1">
    <location>
        <begin position="118"/>
        <end position="143"/>
    </location>
</feature>
<keyword evidence="3" id="KW-1185">Reference proteome</keyword>
<dbReference type="EMBL" id="BGZK01000450">
    <property type="protein sequence ID" value="GBP44295.1"/>
    <property type="molecule type" value="Genomic_DNA"/>
</dbReference>
<protein>
    <submittedName>
        <fullName evidence="2">Uncharacterized protein</fullName>
    </submittedName>
</protein>
<dbReference type="Proteomes" id="UP000299102">
    <property type="component" value="Unassembled WGS sequence"/>
</dbReference>
<evidence type="ECO:0000313" key="2">
    <source>
        <dbReference type="EMBL" id="GBP44295.1"/>
    </source>
</evidence>
<evidence type="ECO:0000256" key="1">
    <source>
        <dbReference type="SAM" id="MobiDB-lite"/>
    </source>
</evidence>
<gene>
    <name evidence="2" type="ORF">EVAR_27252_1</name>
</gene>
<sequence>MALTRHPPRLTPSDQGTGQVEISCRITITSKDHDMDKISKAVHVLDESIDVIRVSLCTVELACLLTMIFFAFSCQSIERQTTTQATIKPSSMETRNPREVISASPVSWIGIEYLGGEERTERRGKESGGWGNRVMEGSGPPQL</sequence>
<evidence type="ECO:0000313" key="3">
    <source>
        <dbReference type="Proteomes" id="UP000299102"/>
    </source>
</evidence>
<organism evidence="2 3">
    <name type="scientific">Eumeta variegata</name>
    <name type="common">Bagworm moth</name>
    <name type="synonym">Eumeta japonica</name>
    <dbReference type="NCBI Taxonomy" id="151549"/>
    <lineage>
        <taxon>Eukaryota</taxon>
        <taxon>Metazoa</taxon>
        <taxon>Ecdysozoa</taxon>
        <taxon>Arthropoda</taxon>
        <taxon>Hexapoda</taxon>
        <taxon>Insecta</taxon>
        <taxon>Pterygota</taxon>
        <taxon>Neoptera</taxon>
        <taxon>Endopterygota</taxon>
        <taxon>Lepidoptera</taxon>
        <taxon>Glossata</taxon>
        <taxon>Ditrysia</taxon>
        <taxon>Tineoidea</taxon>
        <taxon>Psychidae</taxon>
        <taxon>Oiketicinae</taxon>
        <taxon>Eumeta</taxon>
    </lineage>
</organism>